<dbReference type="RefSeq" id="XP_014257515.1">
    <property type="nucleotide sequence ID" value="XM_014402029.2"/>
</dbReference>
<dbReference type="GO" id="GO:0005739">
    <property type="term" value="C:mitochondrion"/>
    <property type="evidence" value="ECO:0007669"/>
    <property type="project" value="UniProtKB-SubCell"/>
</dbReference>
<keyword evidence="3" id="KW-1015">Disulfide bond</keyword>
<dbReference type="GeneID" id="106671155"/>
<dbReference type="EnsemblMetazoa" id="XM_014402029.2">
    <property type="protein sequence ID" value="XP_014257515.1"/>
    <property type="gene ID" value="LOC106671155"/>
</dbReference>
<evidence type="ECO:0000256" key="6">
    <source>
        <dbReference type="SAM" id="MobiDB-lite"/>
    </source>
</evidence>
<dbReference type="InterPro" id="IPR003213">
    <property type="entry name" value="Cyt_c_oxidase_su6B"/>
</dbReference>
<accession>A0A8I6S7X3</accession>
<dbReference type="PANTHER" id="PTHR11387">
    <property type="entry name" value="CYTOCHROME C OXIDASE SUBUNIT 6B"/>
    <property type="match status" value="1"/>
</dbReference>
<dbReference type="Pfam" id="PF02297">
    <property type="entry name" value="COX6B"/>
    <property type="match status" value="1"/>
</dbReference>
<evidence type="ECO:0000256" key="2">
    <source>
        <dbReference type="ARBA" id="ARBA00023128"/>
    </source>
</evidence>
<dbReference type="CDD" id="cd00926">
    <property type="entry name" value="Cyt_c_Oxidase_VIb"/>
    <property type="match status" value="1"/>
</dbReference>
<dbReference type="AlphaFoldDB" id="A0A8I6S7X3"/>
<dbReference type="OrthoDB" id="5983145at2759"/>
<name>A0A8I6S7X3_CIMLE</name>
<dbReference type="Proteomes" id="UP000494040">
    <property type="component" value="Unassembled WGS sequence"/>
</dbReference>
<dbReference type="FunFam" id="1.10.10.140:FF:000001">
    <property type="entry name" value="Cytochrome c oxidase subunit 6B1"/>
    <property type="match status" value="1"/>
</dbReference>
<evidence type="ECO:0000313" key="7">
    <source>
        <dbReference type="EnsemblMetazoa" id="XP_014257515.1"/>
    </source>
</evidence>
<evidence type="ECO:0000313" key="8">
    <source>
        <dbReference type="Proteomes" id="UP000494040"/>
    </source>
</evidence>
<feature type="region of interest" description="Disordered" evidence="6">
    <location>
        <begin position="1"/>
        <end position="29"/>
    </location>
</feature>
<dbReference type="OMA" id="NEWIAKW"/>
<dbReference type="InterPro" id="IPR048280">
    <property type="entry name" value="COX6B-like"/>
</dbReference>
<protein>
    <recommendedName>
        <fullName evidence="4">Cytochrome c oxidase subunit 6B1</fullName>
    </recommendedName>
    <alternativeName>
        <fullName evidence="5">Cytochrome c oxidase subunit VIb isoform 1</fullName>
    </alternativeName>
</protein>
<keyword evidence="8" id="KW-1185">Reference proteome</keyword>
<keyword evidence="2" id="KW-0496">Mitochondrion</keyword>
<proteinExistence type="predicted"/>
<organism evidence="7 8">
    <name type="scientific">Cimex lectularius</name>
    <name type="common">Bed bug</name>
    <name type="synonym">Acanthia lectularia</name>
    <dbReference type="NCBI Taxonomy" id="79782"/>
    <lineage>
        <taxon>Eukaryota</taxon>
        <taxon>Metazoa</taxon>
        <taxon>Ecdysozoa</taxon>
        <taxon>Arthropoda</taxon>
        <taxon>Hexapoda</taxon>
        <taxon>Insecta</taxon>
        <taxon>Pterygota</taxon>
        <taxon>Neoptera</taxon>
        <taxon>Paraneoptera</taxon>
        <taxon>Hemiptera</taxon>
        <taxon>Heteroptera</taxon>
        <taxon>Panheteroptera</taxon>
        <taxon>Cimicomorpha</taxon>
        <taxon>Cimicidae</taxon>
        <taxon>Cimex</taxon>
    </lineage>
</organism>
<evidence type="ECO:0000256" key="5">
    <source>
        <dbReference type="ARBA" id="ARBA00042114"/>
    </source>
</evidence>
<evidence type="ECO:0000256" key="3">
    <source>
        <dbReference type="ARBA" id="ARBA00023157"/>
    </source>
</evidence>
<sequence>MMKVSQDLIQQEKNEMPPMAVMASKTETKQELQTAPYDPRFPNQNQSKHCFQNYMEFHRCRKVKGEGYDPCNYFKRVYLSLCPNSWVEKWDSQIEEGIFPRKI</sequence>
<dbReference type="SUPFAM" id="SSF47694">
    <property type="entry name" value="Cytochrome c oxidase subunit h"/>
    <property type="match status" value="1"/>
</dbReference>
<dbReference type="GO" id="GO:0045277">
    <property type="term" value="C:respiratory chain complex IV"/>
    <property type="evidence" value="ECO:0007669"/>
    <property type="project" value="InterPro"/>
</dbReference>
<evidence type="ECO:0000256" key="1">
    <source>
        <dbReference type="ARBA" id="ARBA00004173"/>
    </source>
</evidence>
<evidence type="ECO:0000256" key="4">
    <source>
        <dbReference type="ARBA" id="ARBA00040060"/>
    </source>
</evidence>
<reference evidence="7" key="1">
    <citation type="submission" date="2022-01" db="UniProtKB">
        <authorList>
            <consortium name="EnsemblMetazoa"/>
        </authorList>
    </citation>
    <scope>IDENTIFICATION</scope>
</reference>
<dbReference type="InterPro" id="IPR036549">
    <property type="entry name" value="CX6/COA6-like_sf"/>
</dbReference>
<comment type="subcellular location">
    <subcellularLocation>
        <location evidence="1">Mitochondrion</location>
    </subcellularLocation>
</comment>
<dbReference type="Gene3D" id="1.10.10.140">
    <property type="entry name" value="Cytochrome c oxidase, subunit VIb"/>
    <property type="match status" value="1"/>
</dbReference>
<dbReference type="PROSITE" id="PS51808">
    <property type="entry name" value="CHCH"/>
    <property type="match status" value="1"/>
</dbReference>